<sequence>MAGPYKTRCPHCGAQFKISDEHLGQARGAVRCGSCLRIFQATDHLVGDAAPPAADRWRHALDDAPAENDDDGLKLSDDFLDLDGDEPDAPDPFADLDEPSNGGDGADESWAEALLEELEDDRAPAAAAGAPPRTDPEPPP</sequence>
<dbReference type="InterPro" id="IPR011723">
    <property type="entry name" value="Znf/thioredoxin_put"/>
</dbReference>
<feature type="compositionally biased region" description="Acidic residues" evidence="1">
    <location>
        <begin position="78"/>
        <end position="98"/>
    </location>
</feature>
<feature type="compositionally biased region" description="Acidic residues" evidence="1">
    <location>
        <begin position="105"/>
        <end position="120"/>
    </location>
</feature>
<gene>
    <name evidence="3" type="ORF">Y5W_03733</name>
</gene>
<keyword evidence="4" id="KW-1185">Reference proteome</keyword>
<dbReference type="Pfam" id="PF13717">
    <property type="entry name" value="Zn_ribbon_4"/>
    <property type="match status" value="1"/>
</dbReference>
<organism evidence="3 4">
    <name type="scientific">Alloalcanivorax profundimaris</name>
    <dbReference type="NCBI Taxonomy" id="2735259"/>
    <lineage>
        <taxon>Bacteria</taxon>
        <taxon>Pseudomonadati</taxon>
        <taxon>Pseudomonadota</taxon>
        <taxon>Gammaproteobacteria</taxon>
        <taxon>Oceanospirillales</taxon>
        <taxon>Alcanivoracaceae</taxon>
        <taxon>Alloalcanivorax</taxon>
    </lineage>
</organism>
<dbReference type="Proteomes" id="UP000662703">
    <property type="component" value="Unassembled WGS sequence"/>
</dbReference>
<name>A0ABS0AWC2_9GAMM</name>
<feature type="domain" description="Zinc finger/thioredoxin putative" evidence="2">
    <location>
        <begin position="6"/>
        <end position="39"/>
    </location>
</feature>
<dbReference type="EMBL" id="ARXX01000106">
    <property type="protein sequence ID" value="MBF5058439.1"/>
    <property type="molecule type" value="Genomic_DNA"/>
</dbReference>
<evidence type="ECO:0000259" key="2">
    <source>
        <dbReference type="Pfam" id="PF13717"/>
    </source>
</evidence>
<proteinExistence type="predicted"/>
<feature type="non-terminal residue" evidence="3">
    <location>
        <position position="140"/>
    </location>
</feature>
<reference evidence="3 4" key="1">
    <citation type="submission" date="2012-09" db="EMBL/GenBank/DDBJ databases">
        <title>Genome Sequence of alkane-degrading Bacterium Alcanivorax sp. 521-1.</title>
        <authorList>
            <person name="Lai Q."/>
            <person name="Shao Z."/>
        </authorList>
    </citation>
    <scope>NUCLEOTIDE SEQUENCE [LARGE SCALE GENOMIC DNA]</scope>
    <source>
        <strain evidence="3 4">521-1</strain>
    </source>
</reference>
<evidence type="ECO:0000256" key="1">
    <source>
        <dbReference type="SAM" id="MobiDB-lite"/>
    </source>
</evidence>
<evidence type="ECO:0000313" key="4">
    <source>
        <dbReference type="Proteomes" id="UP000662703"/>
    </source>
</evidence>
<comment type="caution">
    <text evidence="3">The sequence shown here is derived from an EMBL/GenBank/DDBJ whole genome shotgun (WGS) entry which is preliminary data.</text>
</comment>
<feature type="region of interest" description="Disordered" evidence="1">
    <location>
        <begin position="57"/>
        <end position="140"/>
    </location>
</feature>
<dbReference type="NCBIfam" id="TIGR02098">
    <property type="entry name" value="MJ0042_CXXC"/>
    <property type="match status" value="1"/>
</dbReference>
<accession>A0ABS0AWC2</accession>
<dbReference type="RefSeq" id="WP_194866393.1">
    <property type="nucleotide sequence ID" value="NZ_ARXX01000106.1"/>
</dbReference>
<protein>
    <recommendedName>
        <fullName evidence="2">Zinc finger/thioredoxin putative domain-containing protein</fullName>
    </recommendedName>
</protein>
<evidence type="ECO:0000313" key="3">
    <source>
        <dbReference type="EMBL" id="MBF5058439.1"/>
    </source>
</evidence>